<evidence type="ECO:0000313" key="2">
    <source>
        <dbReference type="Proteomes" id="UP000324065"/>
    </source>
</evidence>
<dbReference type="InterPro" id="IPR027417">
    <property type="entry name" value="P-loop_NTPase"/>
</dbReference>
<protein>
    <submittedName>
        <fullName evidence="1">Sulfotransferase domain-containing protein</fullName>
    </submittedName>
</protein>
<organism evidence="1 2">
    <name type="scientific">Roseospira marina</name>
    <dbReference type="NCBI Taxonomy" id="140057"/>
    <lineage>
        <taxon>Bacteria</taxon>
        <taxon>Pseudomonadati</taxon>
        <taxon>Pseudomonadota</taxon>
        <taxon>Alphaproteobacteria</taxon>
        <taxon>Rhodospirillales</taxon>
        <taxon>Rhodospirillaceae</taxon>
        <taxon>Roseospira</taxon>
    </lineage>
</organism>
<dbReference type="Proteomes" id="UP000324065">
    <property type="component" value="Unassembled WGS sequence"/>
</dbReference>
<reference evidence="1 2" key="1">
    <citation type="submission" date="2019-09" db="EMBL/GenBank/DDBJ databases">
        <title>Genome sequence of Roseospira marina, one of the more divergent members of the non-sulfur purple photosynthetic bacterial family, the Rhodospirillaceae.</title>
        <authorList>
            <person name="Meyer T."/>
            <person name="Kyndt J."/>
        </authorList>
    </citation>
    <scope>NUCLEOTIDE SEQUENCE [LARGE SCALE GENOMIC DNA]</scope>
    <source>
        <strain evidence="1 2">DSM 15113</strain>
    </source>
</reference>
<dbReference type="Gene3D" id="3.40.50.300">
    <property type="entry name" value="P-loop containing nucleotide triphosphate hydrolases"/>
    <property type="match status" value="1"/>
</dbReference>
<dbReference type="EMBL" id="VWPJ01000024">
    <property type="protein sequence ID" value="KAA5604047.1"/>
    <property type="molecule type" value="Genomic_DNA"/>
</dbReference>
<dbReference type="GO" id="GO:0016740">
    <property type="term" value="F:transferase activity"/>
    <property type="evidence" value="ECO:0007669"/>
    <property type="project" value="UniProtKB-KW"/>
</dbReference>
<dbReference type="OrthoDB" id="9804504at2"/>
<keyword evidence="2" id="KW-1185">Reference proteome</keyword>
<dbReference type="SUPFAM" id="SSF52540">
    <property type="entry name" value="P-loop containing nucleoside triphosphate hydrolases"/>
    <property type="match status" value="1"/>
</dbReference>
<comment type="caution">
    <text evidence="1">The sequence shown here is derived from an EMBL/GenBank/DDBJ whole genome shotgun (WGS) entry which is preliminary data.</text>
</comment>
<accession>A0A5M6I815</accession>
<proteinExistence type="predicted"/>
<dbReference type="AlphaFoldDB" id="A0A5M6I815"/>
<name>A0A5M6I815_9PROT</name>
<evidence type="ECO:0000313" key="1">
    <source>
        <dbReference type="EMBL" id="KAA5604047.1"/>
    </source>
</evidence>
<dbReference type="RefSeq" id="WP_150063802.1">
    <property type="nucleotide sequence ID" value="NZ_JACHII010000024.1"/>
</dbReference>
<sequence length="284" mass="32542">MQSTIVREYMDLASNVTYWGRRLAFDAPKLAGRGLGAFVRTHVRVGAGASPDGDTQILVGTHHKVLTVFFNRTFRTFGFLTNRRVSSGTGDALRLDADIILDHHAYFRGFQPGRPFRGLHVIRDPRDVLVSSANYHLKSAEGWLHVRRPEFGDQTYQEHIRSLPTMEARLLFEIDHASGETIRDMHSWYEGRPGFRELRYEDLVTERAVAEFSQAVADWPLSDKDRDLLIAVFDYFSIRGRGSRRNAHIRNPSPGQWRQHFTPPVLARFTEAFGPVVEDLGYTW</sequence>
<keyword evidence="1" id="KW-0808">Transferase</keyword>
<gene>
    <name evidence="1" type="ORF">F1188_17810</name>
</gene>